<dbReference type="PANTHER" id="PTHR31896">
    <property type="entry name" value="FAMILY REGULATORY PROTEIN, PUTATIVE (AFU_ORTHOLOGUE AFUA_3G14730)-RELATED"/>
    <property type="match status" value="1"/>
</dbReference>
<dbReference type="AlphaFoldDB" id="A0A834ZMD0"/>
<keyword evidence="3" id="KW-1185">Reference proteome</keyword>
<dbReference type="InterPro" id="IPR051283">
    <property type="entry name" value="Sec_Metabolite_Acyltrans"/>
</dbReference>
<evidence type="ECO:0000313" key="3">
    <source>
        <dbReference type="Proteomes" id="UP000655225"/>
    </source>
</evidence>
<name>A0A834ZMD0_TETSI</name>
<dbReference type="PANTHER" id="PTHR31896:SF43">
    <property type="entry name" value="PROTEIN ENHANCED PSEUDOMONAS SUSCEPTIBILITY 1"/>
    <property type="match status" value="1"/>
</dbReference>
<protein>
    <recommendedName>
        <fullName evidence="4">HXXXD-type acyl-transferase family protein</fullName>
    </recommendedName>
</protein>
<comment type="caution">
    <text evidence="2">The sequence shown here is derived from an EMBL/GenBank/DDBJ whole genome shotgun (WGS) entry which is preliminary data.</text>
</comment>
<organism evidence="2 3">
    <name type="scientific">Tetracentron sinense</name>
    <name type="common">Spur-leaf</name>
    <dbReference type="NCBI Taxonomy" id="13715"/>
    <lineage>
        <taxon>Eukaryota</taxon>
        <taxon>Viridiplantae</taxon>
        <taxon>Streptophyta</taxon>
        <taxon>Embryophyta</taxon>
        <taxon>Tracheophyta</taxon>
        <taxon>Spermatophyta</taxon>
        <taxon>Magnoliopsida</taxon>
        <taxon>Trochodendrales</taxon>
        <taxon>Trochodendraceae</taxon>
        <taxon>Tetracentron</taxon>
    </lineage>
</organism>
<dbReference type="InterPro" id="IPR023213">
    <property type="entry name" value="CAT-like_dom_sf"/>
</dbReference>
<dbReference type="Pfam" id="PF02458">
    <property type="entry name" value="Transferase"/>
    <property type="match status" value="1"/>
</dbReference>
<sequence>MAEVRYISTCTIAPPASHDESTQRIELTPWDLHMLPVDYIEKGLLFMKPTPQQGKEQRDVINLLKTSLSRTLHHFFPFAGRLATRLHDDNTTSFFIDCNGAGAEFIHASADITMASILDPIYVPRIVHSLFPLNGVINFQGKFQPLLAVQVTELIDGIFIGCSVNHTVSDGTSFWHFFNSWSEICRGGADHISRPPILKRWFLDDTQCPIRLHVPNDEQFTRRYTPPLLEERVFHFTPEKIAGLKAKAKAESGRDRISSLQALLGHIWRSVTRVRCLHADQEISFPLPIGTRSKLHPPLPEEYFGNAIQMGVATAKAGELLEGGLGWAAGLLNEVVVSHTDAVARESLESWVKNPKLLTVDGVIGASYGLITGSSPRFNVYGNDFGWGRPVAVRSGAANKFDGKLTVFPGQEEGSVDVEACLLPPTLRSMADDAEFMHAVTS</sequence>
<proteinExistence type="predicted"/>
<evidence type="ECO:0008006" key="4">
    <source>
        <dbReference type="Google" id="ProtNLM"/>
    </source>
</evidence>
<dbReference type="EMBL" id="JABCRI010000002">
    <property type="protein sequence ID" value="KAF8410094.1"/>
    <property type="molecule type" value="Genomic_DNA"/>
</dbReference>
<dbReference type="GO" id="GO:0016740">
    <property type="term" value="F:transferase activity"/>
    <property type="evidence" value="ECO:0007669"/>
    <property type="project" value="UniProtKB-KW"/>
</dbReference>
<gene>
    <name evidence="2" type="ORF">HHK36_002616</name>
</gene>
<evidence type="ECO:0000256" key="1">
    <source>
        <dbReference type="ARBA" id="ARBA00022679"/>
    </source>
</evidence>
<reference evidence="2 3" key="1">
    <citation type="submission" date="2020-04" db="EMBL/GenBank/DDBJ databases">
        <title>Plant Genome Project.</title>
        <authorList>
            <person name="Zhang R.-G."/>
        </authorList>
    </citation>
    <scope>NUCLEOTIDE SEQUENCE [LARGE SCALE GENOMIC DNA]</scope>
    <source>
        <strain evidence="2">YNK0</strain>
        <tissue evidence="2">Leaf</tissue>
    </source>
</reference>
<accession>A0A834ZMD0</accession>
<dbReference type="OMA" id="ENGIWIY"/>
<dbReference type="OrthoDB" id="1862401at2759"/>
<dbReference type="Gene3D" id="3.30.559.10">
    <property type="entry name" value="Chloramphenicol acetyltransferase-like domain"/>
    <property type="match status" value="2"/>
</dbReference>
<evidence type="ECO:0000313" key="2">
    <source>
        <dbReference type="EMBL" id="KAF8410094.1"/>
    </source>
</evidence>
<dbReference type="Proteomes" id="UP000655225">
    <property type="component" value="Unassembled WGS sequence"/>
</dbReference>
<keyword evidence="1" id="KW-0808">Transferase</keyword>